<feature type="compositionally biased region" description="Polar residues" evidence="1">
    <location>
        <begin position="26"/>
        <end position="39"/>
    </location>
</feature>
<proteinExistence type="predicted"/>
<accession>A0A6A4H2B4</accession>
<keyword evidence="2" id="KW-0812">Transmembrane</keyword>
<protein>
    <recommendedName>
        <fullName evidence="5">Late embryogenesis abundant protein LEA-2 subgroup domain-containing protein</fullName>
    </recommendedName>
</protein>
<evidence type="ECO:0000256" key="1">
    <source>
        <dbReference type="SAM" id="MobiDB-lite"/>
    </source>
</evidence>
<dbReference type="AlphaFoldDB" id="A0A6A4H2B4"/>
<feature type="transmembrane region" description="Helical" evidence="2">
    <location>
        <begin position="200"/>
        <end position="219"/>
    </location>
</feature>
<evidence type="ECO:0000256" key="2">
    <source>
        <dbReference type="SAM" id="Phobius"/>
    </source>
</evidence>
<organism evidence="3 4">
    <name type="scientific">Gymnopus androsaceus JB14</name>
    <dbReference type="NCBI Taxonomy" id="1447944"/>
    <lineage>
        <taxon>Eukaryota</taxon>
        <taxon>Fungi</taxon>
        <taxon>Dikarya</taxon>
        <taxon>Basidiomycota</taxon>
        <taxon>Agaricomycotina</taxon>
        <taxon>Agaricomycetes</taxon>
        <taxon>Agaricomycetidae</taxon>
        <taxon>Agaricales</taxon>
        <taxon>Marasmiineae</taxon>
        <taxon>Omphalotaceae</taxon>
        <taxon>Gymnopus</taxon>
    </lineage>
</organism>
<keyword evidence="2" id="KW-0472">Membrane</keyword>
<dbReference type="OrthoDB" id="5582002at2759"/>
<sequence>MDSDRKSTVSSFYGGRKGSMDALNNDFPSPSGQNYQTQARGRDDASSFFNPDRASRNLDGAGRASTAGYNRGSFFFAGREEPLKGGRDEEEEAGGGAWDIYADFNNTGPRYSTAFGSSPSTPVQTDAYQPLVQKEDAGSIGPVEMVTVPAMGPEWQRDELRNMTKAGKREKNSESRRQAWKEWNRGHRGICGRWFTKKMLAVFLFVLCCCIGIVLAFTIPRVPAFAFNTDTPLANATGAWKDAIPTIFSRAPANFSFPGIAELQVDTSSNFLPLTFNNLEATIFDYDTGVQIGTGSLGHRTFPAKALTSFQIPLNFTYSAVNTSDPTWTAWYQACRNAIDDVGGVRPGVSFQISLAMDIAGLVTKPTTSAEVSNAACPVELPENAG</sequence>
<evidence type="ECO:0000313" key="4">
    <source>
        <dbReference type="Proteomes" id="UP000799118"/>
    </source>
</evidence>
<keyword evidence="4" id="KW-1185">Reference proteome</keyword>
<feature type="region of interest" description="Disordered" evidence="1">
    <location>
        <begin position="1"/>
        <end position="71"/>
    </location>
</feature>
<name>A0A6A4H2B4_9AGAR</name>
<gene>
    <name evidence="3" type="ORF">BT96DRAFT_979690</name>
</gene>
<dbReference type="EMBL" id="ML769612">
    <property type="protein sequence ID" value="KAE9391833.1"/>
    <property type="molecule type" value="Genomic_DNA"/>
</dbReference>
<reference evidence="3" key="1">
    <citation type="journal article" date="2019" name="Environ. Microbiol.">
        <title>Fungal ecological strategies reflected in gene transcription - a case study of two litter decomposers.</title>
        <authorList>
            <person name="Barbi F."/>
            <person name="Kohler A."/>
            <person name="Barry K."/>
            <person name="Baskaran P."/>
            <person name="Daum C."/>
            <person name="Fauchery L."/>
            <person name="Ihrmark K."/>
            <person name="Kuo A."/>
            <person name="LaButti K."/>
            <person name="Lipzen A."/>
            <person name="Morin E."/>
            <person name="Grigoriev I.V."/>
            <person name="Henrissat B."/>
            <person name="Lindahl B."/>
            <person name="Martin F."/>
        </authorList>
    </citation>
    <scope>NUCLEOTIDE SEQUENCE</scope>
    <source>
        <strain evidence="3">JB14</strain>
    </source>
</reference>
<evidence type="ECO:0000313" key="3">
    <source>
        <dbReference type="EMBL" id="KAE9391833.1"/>
    </source>
</evidence>
<evidence type="ECO:0008006" key="5">
    <source>
        <dbReference type="Google" id="ProtNLM"/>
    </source>
</evidence>
<dbReference type="Proteomes" id="UP000799118">
    <property type="component" value="Unassembled WGS sequence"/>
</dbReference>
<keyword evidence="2" id="KW-1133">Transmembrane helix</keyword>